<sequence>MTPAARVAAAIEVLDAVIAGSPAEQALTRWARNSRYAGSKDRAALRDLVFDVLRQRRSALWCSGQVEESGRALMTGLLCQQPEGLTAFDGSRYGPVPLTSTETGALRDLATAPEIIHADLPDLLVSAFRDALGDDWLRTAKELRSRAAVHLRVNTLRASRDEAMSMLADEGIVTRQLGNVSTGLEVVENPRRIARSQAYSKGLVELQDASGQIATLAAGVSPGDAILDYCAGGGGKILALAAAAGGTGRFVAHDVDNARMRDLPARADRAGISVECVSGDAISGSFDCVFVDAPCSGSGTWRRAPEGKWLLTPDRLAAYPNLQLDILSKAARHLRPNGRLTYATCSLLPSENTEVVKTFLDRYPNFTCLNEELLSVTAQCDGFCFAHFVKN</sequence>
<dbReference type="PROSITE" id="PS51686">
    <property type="entry name" value="SAM_MT_RSMB_NOP"/>
    <property type="match status" value="1"/>
</dbReference>
<dbReference type="Gene3D" id="3.30.70.1170">
    <property type="entry name" value="Sun protein, domain 3"/>
    <property type="match status" value="1"/>
</dbReference>
<feature type="binding site" evidence="5">
    <location>
        <position position="292"/>
    </location>
    <ligand>
        <name>S-adenosyl-L-methionine</name>
        <dbReference type="ChEBI" id="CHEBI:59789"/>
    </ligand>
</feature>
<dbReference type="InterPro" id="IPR029063">
    <property type="entry name" value="SAM-dependent_MTases_sf"/>
</dbReference>
<keyword evidence="4 5" id="KW-0694">RNA-binding</keyword>
<dbReference type="Pfam" id="PF22458">
    <property type="entry name" value="RsmF-B_ferredox"/>
    <property type="match status" value="1"/>
</dbReference>
<dbReference type="PANTHER" id="PTHR22807">
    <property type="entry name" value="NOP2 YEAST -RELATED NOL1/NOP2/FMU SUN DOMAIN-CONTAINING"/>
    <property type="match status" value="1"/>
</dbReference>
<keyword evidence="2 5" id="KW-0808">Transferase</keyword>
<dbReference type="GO" id="GO:0003723">
    <property type="term" value="F:RNA binding"/>
    <property type="evidence" value="ECO:0007669"/>
    <property type="project" value="UniProtKB-UniRule"/>
</dbReference>
<reference evidence="7 8" key="1">
    <citation type="submission" date="2019-12" db="EMBL/GenBank/DDBJ databases">
        <title>Complete genome sequence of Algicella marina strain 9Alg 56(T) isolated from the red alga Tichocarpus crinitus.</title>
        <authorList>
            <person name="Kim S.-G."/>
            <person name="Nedashkovskaya O.I."/>
        </authorList>
    </citation>
    <scope>NUCLEOTIDE SEQUENCE [LARGE SCALE GENOMIC DNA]</scope>
    <source>
        <strain evidence="7 8">9Alg 56</strain>
    </source>
</reference>
<evidence type="ECO:0000259" key="6">
    <source>
        <dbReference type="PROSITE" id="PS51686"/>
    </source>
</evidence>
<dbReference type="GO" id="GO:0001510">
    <property type="term" value="P:RNA methylation"/>
    <property type="evidence" value="ECO:0007669"/>
    <property type="project" value="InterPro"/>
</dbReference>
<feature type="domain" description="SAM-dependent MTase RsmB/NOP-type" evidence="6">
    <location>
        <begin position="139"/>
        <end position="391"/>
    </location>
</feature>
<evidence type="ECO:0000313" key="8">
    <source>
        <dbReference type="Proteomes" id="UP000464495"/>
    </source>
</evidence>
<keyword evidence="8" id="KW-1185">Reference proteome</keyword>
<evidence type="ECO:0000313" key="7">
    <source>
        <dbReference type="EMBL" id="QHQ34875.1"/>
    </source>
</evidence>
<dbReference type="InterPro" id="IPR054728">
    <property type="entry name" value="RsmB-like_ferredoxin"/>
</dbReference>
<dbReference type="InterPro" id="IPR001678">
    <property type="entry name" value="MeTrfase_RsmB-F_NOP2_dom"/>
</dbReference>
<dbReference type="GO" id="GO:0008173">
    <property type="term" value="F:RNA methyltransferase activity"/>
    <property type="evidence" value="ECO:0007669"/>
    <property type="project" value="InterPro"/>
</dbReference>
<dbReference type="Pfam" id="PF01189">
    <property type="entry name" value="Methyltr_RsmB-F"/>
    <property type="match status" value="1"/>
</dbReference>
<evidence type="ECO:0000256" key="3">
    <source>
        <dbReference type="ARBA" id="ARBA00022691"/>
    </source>
</evidence>
<keyword evidence="1 5" id="KW-0489">Methyltransferase</keyword>
<evidence type="ECO:0000256" key="5">
    <source>
        <dbReference type="PROSITE-ProRule" id="PRU01023"/>
    </source>
</evidence>
<gene>
    <name evidence="7" type="ORF">GO499_06500</name>
</gene>
<protein>
    <submittedName>
        <fullName evidence="7">RsmB/NOP family class I SAM-dependent RNA methyltransferase</fullName>
    </submittedName>
</protein>
<dbReference type="Gene3D" id="3.40.50.150">
    <property type="entry name" value="Vaccinia Virus protein VP39"/>
    <property type="match status" value="1"/>
</dbReference>
<comment type="caution">
    <text evidence="5">Lacks conserved residue(s) required for the propagation of feature annotation.</text>
</comment>
<name>A0A6P1SZC2_9RHOB</name>
<accession>A0A6P1SZC2</accession>
<dbReference type="Proteomes" id="UP000464495">
    <property type="component" value="Chromosome"/>
</dbReference>
<dbReference type="InterPro" id="IPR049560">
    <property type="entry name" value="MeTrfase_RsmB-F_NOP2_cat"/>
</dbReference>
<comment type="similarity">
    <text evidence="5">Belongs to the class I-like SAM-binding methyltransferase superfamily. RsmB/NOP family.</text>
</comment>
<dbReference type="RefSeq" id="WP_161861441.1">
    <property type="nucleotide sequence ID" value="NZ_CP046620.1"/>
</dbReference>
<dbReference type="AlphaFoldDB" id="A0A6P1SZC2"/>
<keyword evidence="3 5" id="KW-0949">S-adenosyl-L-methionine</keyword>
<feature type="binding site" evidence="5">
    <location>
        <position position="254"/>
    </location>
    <ligand>
        <name>S-adenosyl-L-methionine</name>
        <dbReference type="ChEBI" id="CHEBI:59789"/>
    </ligand>
</feature>
<feature type="active site" description="Nucleophile" evidence="5">
    <location>
        <position position="345"/>
    </location>
</feature>
<dbReference type="PRINTS" id="PR02008">
    <property type="entry name" value="RCMTFAMILY"/>
</dbReference>
<dbReference type="SUPFAM" id="SSF53335">
    <property type="entry name" value="S-adenosyl-L-methionine-dependent methyltransferases"/>
    <property type="match status" value="1"/>
</dbReference>
<organism evidence="7 8">
    <name type="scientific">Algicella marina</name>
    <dbReference type="NCBI Taxonomy" id="2683284"/>
    <lineage>
        <taxon>Bacteria</taxon>
        <taxon>Pseudomonadati</taxon>
        <taxon>Pseudomonadota</taxon>
        <taxon>Alphaproteobacteria</taxon>
        <taxon>Rhodobacterales</taxon>
        <taxon>Paracoccaceae</taxon>
        <taxon>Algicella</taxon>
    </lineage>
</organism>
<evidence type="ECO:0000256" key="4">
    <source>
        <dbReference type="ARBA" id="ARBA00022884"/>
    </source>
</evidence>
<proteinExistence type="inferred from homology"/>
<evidence type="ECO:0000256" key="2">
    <source>
        <dbReference type="ARBA" id="ARBA00022679"/>
    </source>
</evidence>
<evidence type="ECO:0000256" key="1">
    <source>
        <dbReference type="ARBA" id="ARBA00022603"/>
    </source>
</evidence>
<dbReference type="KEGG" id="amaq:GO499_06500"/>
<dbReference type="PANTHER" id="PTHR22807:SF53">
    <property type="entry name" value="RIBOSOMAL RNA SMALL SUBUNIT METHYLTRANSFERASE B-RELATED"/>
    <property type="match status" value="1"/>
</dbReference>
<dbReference type="EMBL" id="CP046620">
    <property type="protein sequence ID" value="QHQ34875.1"/>
    <property type="molecule type" value="Genomic_DNA"/>
</dbReference>
<dbReference type="InterPro" id="IPR023267">
    <property type="entry name" value="RCMT"/>
</dbReference>